<evidence type="ECO:0000256" key="4">
    <source>
        <dbReference type="ARBA" id="ARBA00022519"/>
    </source>
</evidence>
<proteinExistence type="predicted"/>
<evidence type="ECO:0000256" key="3">
    <source>
        <dbReference type="ARBA" id="ARBA00022475"/>
    </source>
</evidence>
<dbReference type="Pfam" id="PF13379">
    <property type="entry name" value="NMT1_2"/>
    <property type="match status" value="1"/>
</dbReference>
<evidence type="ECO:0000256" key="5">
    <source>
        <dbReference type="ARBA" id="ARBA00023136"/>
    </source>
</evidence>
<keyword evidence="7" id="KW-1185">Reference proteome</keyword>
<gene>
    <name evidence="6" type="ORF">SAMN05216175_104294</name>
</gene>
<dbReference type="AlphaFoldDB" id="A0A1I2Q8F7"/>
<comment type="subcellular location">
    <subcellularLocation>
        <location evidence="1">Endomembrane system</location>
    </subcellularLocation>
</comment>
<evidence type="ECO:0000313" key="7">
    <source>
        <dbReference type="Proteomes" id="UP000198623"/>
    </source>
</evidence>
<evidence type="ECO:0000313" key="6">
    <source>
        <dbReference type="EMBL" id="SFG24644.1"/>
    </source>
</evidence>
<dbReference type="Proteomes" id="UP000198623">
    <property type="component" value="Unassembled WGS sequence"/>
</dbReference>
<keyword evidence="5" id="KW-0472">Membrane</keyword>
<dbReference type="PANTHER" id="PTHR30024">
    <property type="entry name" value="ALIPHATIC SULFONATES-BINDING PROTEIN-RELATED"/>
    <property type="match status" value="1"/>
</dbReference>
<dbReference type="Gene3D" id="3.40.190.10">
    <property type="entry name" value="Periplasmic binding protein-like II"/>
    <property type="match status" value="2"/>
</dbReference>
<dbReference type="OrthoDB" id="9815454at2"/>
<dbReference type="InterPro" id="IPR044527">
    <property type="entry name" value="NrtA/CpmA_ABC-bd_dom"/>
</dbReference>
<reference evidence="7" key="1">
    <citation type="submission" date="2016-10" db="EMBL/GenBank/DDBJ databases">
        <authorList>
            <person name="Varghese N."/>
            <person name="Submissions S."/>
        </authorList>
    </citation>
    <scope>NUCLEOTIDE SEQUENCE [LARGE SCALE GENOMIC DNA]</scope>
    <source>
        <strain evidence="7">CGMCC 1.10971</strain>
    </source>
</reference>
<dbReference type="EMBL" id="FOOU01000004">
    <property type="protein sequence ID" value="SFG24644.1"/>
    <property type="molecule type" value="Genomic_DNA"/>
</dbReference>
<protein>
    <submittedName>
        <fullName evidence="6">Nitrate/nitrite transport system substrate-binding protein</fullName>
    </submittedName>
</protein>
<keyword evidence="4" id="KW-0997">Cell inner membrane</keyword>
<organism evidence="6 7">
    <name type="scientific">Neptunomonas qingdaonensis</name>
    <dbReference type="NCBI Taxonomy" id="1045558"/>
    <lineage>
        <taxon>Bacteria</taxon>
        <taxon>Pseudomonadati</taxon>
        <taxon>Pseudomonadota</taxon>
        <taxon>Gammaproteobacteria</taxon>
        <taxon>Oceanospirillales</taxon>
        <taxon>Oceanospirillaceae</taxon>
        <taxon>Neptunomonas</taxon>
    </lineage>
</organism>
<keyword evidence="2" id="KW-0813">Transport</keyword>
<dbReference type="SUPFAM" id="SSF53850">
    <property type="entry name" value="Periplasmic binding protein-like II"/>
    <property type="match status" value="1"/>
</dbReference>
<evidence type="ECO:0000256" key="1">
    <source>
        <dbReference type="ARBA" id="ARBA00004308"/>
    </source>
</evidence>
<keyword evidence="3" id="KW-1003">Cell membrane</keyword>
<dbReference type="PANTHER" id="PTHR30024:SF43">
    <property type="entry name" value="BLL4572 PROTEIN"/>
    <property type="match status" value="1"/>
</dbReference>
<accession>A0A1I2Q8F7</accession>
<dbReference type="STRING" id="1045558.SAMN05216175_104294"/>
<dbReference type="CDD" id="cd13553">
    <property type="entry name" value="PBP2_NrtA_CpmA_like"/>
    <property type="match status" value="1"/>
</dbReference>
<evidence type="ECO:0000256" key="2">
    <source>
        <dbReference type="ARBA" id="ARBA00022448"/>
    </source>
</evidence>
<name>A0A1I2Q8F7_9GAMM</name>
<dbReference type="GO" id="GO:0012505">
    <property type="term" value="C:endomembrane system"/>
    <property type="evidence" value="ECO:0007669"/>
    <property type="project" value="UniProtKB-SubCell"/>
</dbReference>
<dbReference type="RefSeq" id="WP_090726714.1">
    <property type="nucleotide sequence ID" value="NZ_FOOU01000004.1"/>
</dbReference>
<sequence>MNTPTTSQKASLASTFPAAEKHALTIGFIPLLDCVPIIVAQEFGFFEEMGLDVTLSCESSWASIRDKVQFGLLDAAPMPAGIVLASAMKLGATQPMVTAMGLGLNGNAMTVSTKLWEQLNPSGETLTSQTAAQALKAYLASVEGPVNVASVHTYSTHHFLLREWLTHFNIDPDNKLKQHVVPPPHMIDAMQRGVIDVFCAGEPWNSLAQAQQIGHTLLSSHQIWENAPDKVLGVTRRWHDTNPASHQRLIAALLKACLWLDNHENKIAGFMLLNKLNYLDADLSGIDLNFGQHCFTSPEATFPWLSQAQWFTEHVQALSEKALAKKSALLNQPPLTETYLTETYRTVAEKLNINLPIHNTKTEGTHADSWQLSGTIQRINMLPDLKFK</sequence>